<evidence type="ECO:0000313" key="1">
    <source>
        <dbReference type="EMBL" id="TYH15825.1"/>
    </source>
</evidence>
<dbReference type="AlphaFoldDB" id="A0A5D2GCC8"/>
<proteinExistence type="predicted"/>
<gene>
    <name evidence="1" type="ORF">ES288_A05G070500v1</name>
</gene>
<reference evidence="1 2" key="1">
    <citation type="submission" date="2019-06" db="EMBL/GenBank/DDBJ databases">
        <title>WGS assembly of Gossypium darwinii.</title>
        <authorList>
            <person name="Chen Z.J."/>
            <person name="Sreedasyam A."/>
            <person name="Ando A."/>
            <person name="Song Q."/>
            <person name="De L."/>
            <person name="Hulse-Kemp A."/>
            <person name="Ding M."/>
            <person name="Ye W."/>
            <person name="Kirkbride R."/>
            <person name="Jenkins J."/>
            <person name="Plott C."/>
            <person name="Lovell J."/>
            <person name="Lin Y.-M."/>
            <person name="Vaughn R."/>
            <person name="Liu B."/>
            <person name="Li W."/>
            <person name="Simpson S."/>
            <person name="Scheffler B."/>
            <person name="Saski C."/>
            <person name="Grover C."/>
            <person name="Hu G."/>
            <person name="Conover J."/>
            <person name="Carlson J."/>
            <person name="Shu S."/>
            <person name="Boston L."/>
            <person name="Williams M."/>
            <person name="Peterson D."/>
            <person name="Mcgee K."/>
            <person name="Jones D."/>
            <person name="Wendel J."/>
            <person name="Stelly D."/>
            <person name="Grimwood J."/>
            <person name="Schmutz J."/>
        </authorList>
    </citation>
    <scope>NUCLEOTIDE SEQUENCE [LARGE SCALE GENOMIC DNA]</scope>
    <source>
        <strain evidence="1">1808015.09</strain>
    </source>
</reference>
<evidence type="ECO:0000313" key="2">
    <source>
        <dbReference type="Proteomes" id="UP000323506"/>
    </source>
</evidence>
<organism evidence="1 2">
    <name type="scientific">Gossypium darwinii</name>
    <name type="common">Darwin's cotton</name>
    <name type="synonym">Gossypium barbadense var. darwinii</name>
    <dbReference type="NCBI Taxonomy" id="34276"/>
    <lineage>
        <taxon>Eukaryota</taxon>
        <taxon>Viridiplantae</taxon>
        <taxon>Streptophyta</taxon>
        <taxon>Embryophyta</taxon>
        <taxon>Tracheophyta</taxon>
        <taxon>Spermatophyta</taxon>
        <taxon>Magnoliopsida</taxon>
        <taxon>eudicotyledons</taxon>
        <taxon>Gunneridae</taxon>
        <taxon>Pentapetalae</taxon>
        <taxon>rosids</taxon>
        <taxon>malvids</taxon>
        <taxon>Malvales</taxon>
        <taxon>Malvaceae</taxon>
        <taxon>Malvoideae</taxon>
        <taxon>Gossypium</taxon>
    </lineage>
</organism>
<dbReference type="EMBL" id="CM017692">
    <property type="protein sequence ID" value="TYH15825.1"/>
    <property type="molecule type" value="Genomic_DNA"/>
</dbReference>
<keyword evidence="2" id="KW-1185">Reference proteome</keyword>
<sequence length="60" mass="7287">MLLNNLVWLMAVRKRASLLIGEAMLSTWNIQSVALVNFYIQQELMRATFLFRRWKWRDRS</sequence>
<accession>A0A5D2GCC8</accession>
<protein>
    <submittedName>
        <fullName evidence="1">Uncharacterized protein</fullName>
    </submittedName>
</protein>
<dbReference type="Proteomes" id="UP000323506">
    <property type="component" value="Chromosome A05"/>
</dbReference>
<name>A0A5D2GCC8_GOSDA</name>